<dbReference type="CDD" id="cd00090">
    <property type="entry name" value="HTH_ARSR"/>
    <property type="match status" value="1"/>
</dbReference>
<dbReference type="InterPro" id="IPR001845">
    <property type="entry name" value="HTH_ArsR_DNA-bd_dom"/>
</dbReference>
<gene>
    <name evidence="2" type="ORF">GCM10010310_13410</name>
</gene>
<dbReference type="Proteomes" id="UP001499989">
    <property type="component" value="Unassembled WGS sequence"/>
</dbReference>
<keyword evidence="3" id="KW-1185">Reference proteome</keyword>
<dbReference type="Gene3D" id="1.10.10.10">
    <property type="entry name" value="Winged helix-like DNA-binding domain superfamily/Winged helix DNA-binding domain"/>
    <property type="match status" value="1"/>
</dbReference>
<dbReference type="InterPro" id="IPR011991">
    <property type="entry name" value="ArsR-like_HTH"/>
</dbReference>
<dbReference type="InterPro" id="IPR036388">
    <property type="entry name" value="WH-like_DNA-bd_sf"/>
</dbReference>
<reference evidence="2 3" key="1">
    <citation type="journal article" date="2019" name="Int. J. Syst. Evol. Microbiol.">
        <title>The Global Catalogue of Microorganisms (GCM) 10K type strain sequencing project: providing services to taxonomists for standard genome sequencing and annotation.</title>
        <authorList>
            <consortium name="The Broad Institute Genomics Platform"/>
            <consortium name="The Broad Institute Genome Sequencing Center for Infectious Disease"/>
            <person name="Wu L."/>
            <person name="Ma J."/>
        </authorList>
    </citation>
    <scope>NUCLEOTIDE SEQUENCE [LARGE SCALE GENOMIC DNA]</scope>
    <source>
        <strain evidence="2 3">JCM 4531</strain>
    </source>
</reference>
<feature type="domain" description="HTH arsR-type" evidence="1">
    <location>
        <begin position="42"/>
        <end position="126"/>
    </location>
</feature>
<evidence type="ECO:0000313" key="3">
    <source>
        <dbReference type="Proteomes" id="UP001499989"/>
    </source>
</evidence>
<comment type="caution">
    <text evidence="2">The sequence shown here is derived from an EMBL/GenBank/DDBJ whole genome shotgun (WGS) entry which is preliminary data.</text>
</comment>
<dbReference type="Gene3D" id="6.10.140.2180">
    <property type="match status" value="1"/>
</dbReference>
<dbReference type="EMBL" id="BAAASK010000002">
    <property type="protein sequence ID" value="GAA2672771.1"/>
    <property type="molecule type" value="Genomic_DNA"/>
</dbReference>
<proteinExistence type="predicted"/>
<dbReference type="SMART" id="SM00418">
    <property type="entry name" value="HTH_ARSR"/>
    <property type="match status" value="1"/>
</dbReference>
<dbReference type="SUPFAM" id="SSF46785">
    <property type="entry name" value="Winged helix' DNA-binding domain"/>
    <property type="match status" value="1"/>
</dbReference>
<name>A0ABN3SB00_9ACTN</name>
<evidence type="ECO:0000313" key="2">
    <source>
        <dbReference type="EMBL" id="GAA2672771.1"/>
    </source>
</evidence>
<sequence>MPASEVPSSAVTVRSVSGKAPPLSIALNYENVIRCENMSLMATSNLLLHPVRMRILQTLVGAGELTTAQLRERLPDVSPASMYRHMATLTEAGVLEVSQEKRVRGTVERSYRVRQDEALVDEDARAAMTKDDHRQAFTVFTGALMADFDRYLSRDDTEPVREGVLYRQGAVWLTDEEFTDLVAELEAVVARRTGRRPDDGRVRHLISLVVMPDKEGGTA</sequence>
<dbReference type="InterPro" id="IPR036390">
    <property type="entry name" value="WH_DNA-bd_sf"/>
</dbReference>
<protein>
    <submittedName>
        <fullName evidence="2">Helix-turn-helix domain-containing protein</fullName>
    </submittedName>
</protein>
<dbReference type="Pfam" id="PF12840">
    <property type="entry name" value="HTH_20"/>
    <property type="match status" value="1"/>
</dbReference>
<accession>A0ABN3SB00</accession>
<organism evidence="2 3">
    <name type="scientific">Streptomyces violaceolatus</name>
    <dbReference type="NCBI Taxonomy" id="67378"/>
    <lineage>
        <taxon>Bacteria</taxon>
        <taxon>Bacillati</taxon>
        <taxon>Actinomycetota</taxon>
        <taxon>Actinomycetes</taxon>
        <taxon>Kitasatosporales</taxon>
        <taxon>Streptomycetaceae</taxon>
        <taxon>Streptomyces</taxon>
        <taxon>Streptomyces violaceoruber group</taxon>
    </lineage>
</organism>
<evidence type="ECO:0000259" key="1">
    <source>
        <dbReference type="SMART" id="SM00418"/>
    </source>
</evidence>